<evidence type="ECO:0000313" key="2">
    <source>
        <dbReference type="Proteomes" id="UP001291309"/>
    </source>
</evidence>
<keyword evidence="2" id="KW-1185">Reference proteome</keyword>
<dbReference type="RefSeq" id="WP_321544441.1">
    <property type="nucleotide sequence ID" value="NZ_JAXIVS010000001.1"/>
</dbReference>
<evidence type="ECO:0000313" key="1">
    <source>
        <dbReference type="EMBL" id="MDY7225737.1"/>
    </source>
</evidence>
<sequence>MPVRLEKETVQDLVAKADAQPESTLAWEARRILANWLKEQGLDMDAATRKLIRDTLTRWGMPQTVE</sequence>
<dbReference type="Proteomes" id="UP001291309">
    <property type="component" value="Unassembled WGS sequence"/>
</dbReference>
<protein>
    <recommendedName>
        <fullName evidence="3">CopG family transcriptional regulator</fullName>
    </recommendedName>
</protein>
<comment type="caution">
    <text evidence="1">The sequence shown here is derived from an EMBL/GenBank/DDBJ whole genome shotgun (WGS) entry which is preliminary data.</text>
</comment>
<evidence type="ECO:0008006" key="3">
    <source>
        <dbReference type="Google" id="ProtNLM"/>
    </source>
</evidence>
<name>A0ABU5GX22_9BACT</name>
<reference evidence="1 2" key="1">
    <citation type="submission" date="2023-12" db="EMBL/GenBank/DDBJ databases">
        <title>the genome sequence of Hyalangium sp. s54d21.</title>
        <authorList>
            <person name="Zhang X."/>
        </authorList>
    </citation>
    <scope>NUCLEOTIDE SEQUENCE [LARGE SCALE GENOMIC DNA]</scope>
    <source>
        <strain evidence="2">s54d21</strain>
    </source>
</reference>
<organism evidence="1 2">
    <name type="scientific">Hyalangium rubrum</name>
    <dbReference type="NCBI Taxonomy" id="3103134"/>
    <lineage>
        <taxon>Bacteria</taxon>
        <taxon>Pseudomonadati</taxon>
        <taxon>Myxococcota</taxon>
        <taxon>Myxococcia</taxon>
        <taxon>Myxococcales</taxon>
        <taxon>Cystobacterineae</taxon>
        <taxon>Archangiaceae</taxon>
        <taxon>Hyalangium</taxon>
    </lineage>
</organism>
<gene>
    <name evidence="1" type="ORF">SYV04_05060</name>
</gene>
<proteinExistence type="predicted"/>
<accession>A0ABU5GX22</accession>
<dbReference type="EMBL" id="JAXIVS010000001">
    <property type="protein sequence ID" value="MDY7225737.1"/>
    <property type="molecule type" value="Genomic_DNA"/>
</dbReference>